<sequence length="384" mass="43996">MFNSTPNSLKRKVNARMLANNAVLKQMELRAHSETLKVYKDDIISTISEPRYQQQNFKVFKDLIETQPEITLQMRPILFEFLMEVHSRLKLTNQVFYSTVNIIDRYSSVRIVRKDHLQLLGLTALWISCKYFETKSKIPHLQYLNATCCNCYSKVLFTEMENHILKTLEWEISSKTHDFLIDLKVIELVSTHELRSSFKYCANFVCQILQFHAEITLVNTIEDIVDSVLVITGEALNIDITSLEIEPNHPLVDQIAEALNKSKTDFPQAIKARYFCNTDDFFSNVLLAPLFHHPKVNPPKLQELLCPATPASLDTMSLFSTCVDSPFSFRAPLSTQSSFSSIFISTPPTSEAPSPVENMATKRSSSTGNRETKRSRLCELDNYF</sequence>
<evidence type="ECO:0000256" key="6">
    <source>
        <dbReference type="SAM" id="MobiDB-lite"/>
    </source>
</evidence>
<dbReference type="GO" id="GO:0044772">
    <property type="term" value="P:mitotic cell cycle phase transition"/>
    <property type="evidence" value="ECO:0007669"/>
    <property type="project" value="UniProtKB-ARBA"/>
</dbReference>
<dbReference type="PANTHER" id="PTHR10177">
    <property type="entry name" value="CYCLINS"/>
    <property type="match status" value="1"/>
</dbReference>
<proteinExistence type="inferred from homology"/>
<dbReference type="GO" id="GO:0016538">
    <property type="term" value="F:cyclin-dependent protein serine/threonine kinase regulator activity"/>
    <property type="evidence" value="ECO:0007669"/>
    <property type="project" value="UniProtKB-ARBA"/>
</dbReference>
<protein>
    <recommendedName>
        <fullName evidence="7">Cyclin-like domain-containing protein</fullName>
    </recommendedName>
</protein>
<dbReference type="InterPro" id="IPR013763">
    <property type="entry name" value="Cyclin-like_dom"/>
</dbReference>
<dbReference type="OrthoDB" id="5590282at2759"/>
<dbReference type="AlphaFoldDB" id="A0A9P8Q2R2"/>
<reference evidence="8" key="2">
    <citation type="submission" date="2021-01" db="EMBL/GenBank/DDBJ databases">
        <authorList>
            <person name="Schikora-Tamarit M.A."/>
        </authorList>
    </citation>
    <scope>NUCLEOTIDE SEQUENCE</scope>
    <source>
        <strain evidence="8">CBS2887</strain>
    </source>
</reference>
<dbReference type="Proteomes" id="UP000774326">
    <property type="component" value="Unassembled WGS sequence"/>
</dbReference>
<dbReference type="GO" id="GO:0044843">
    <property type="term" value="P:cell cycle G1/S phase transition"/>
    <property type="evidence" value="ECO:0007669"/>
    <property type="project" value="UniProtKB-ARBA"/>
</dbReference>
<dbReference type="FunFam" id="1.10.472.10:FF:000010">
    <property type="entry name" value="G1/S-specific cyclin Cln1"/>
    <property type="match status" value="1"/>
</dbReference>
<evidence type="ECO:0000259" key="7">
    <source>
        <dbReference type="SMART" id="SM00385"/>
    </source>
</evidence>
<dbReference type="InterPro" id="IPR006671">
    <property type="entry name" value="Cyclin_N"/>
</dbReference>
<comment type="similarity">
    <text evidence="1 5">Belongs to the cyclin family.</text>
</comment>
<dbReference type="Gene3D" id="1.10.472.10">
    <property type="entry name" value="Cyclin-like"/>
    <property type="match status" value="1"/>
</dbReference>
<evidence type="ECO:0000256" key="4">
    <source>
        <dbReference type="ARBA" id="ARBA00023306"/>
    </source>
</evidence>
<comment type="caution">
    <text evidence="8">The sequence shown here is derived from an EMBL/GenBank/DDBJ whole genome shotgun (WGS) entry which is preliminary data.</text>
</comment>
<dbReference type="InterPro" id="IPR039361">
    <property type="entry name" value="Cyclin"/>
</dbReference>
<dbReference type="GO" id="GO:0051726">
    <property type="term" value="P:regulation of cell cycle"/>
    <property type="evidence" value="ECO:0007669"/>
    <property type="project" value="UniProtKB-ARBA"/>
</dbReference>
<evidence type="ECO:0000256" key="2">
    <source>
        <dbReference type="ARBA" id="ARBA00022618"/>
    </source>
</evidence>
<dbReference type="InterPro" id="IPR036915">
    <property type="entry name" value="Cyclin-like_sf"/>
</dbReference>
<dbReference type="PROSITE" id="PS00292">
    <property type="entry name" value="CYCLINS"/>
    <property type="match status" value="1"/>
</dbReference>
<dbReference type="SMART" id="SM00385">
    <property type="entry name" value="CYCLIN"/>
    <property type="match status" value="1"/>
</dbReference>
<keyword evidence="3 5" id="KW-0195">Cyclin</keyword>
<dbReference type="GO" id="GO:0051301">
    <property type="term" value="P:cell division"/>
    <property type="evidence" value="ECO:0007669"/>
    <property type="project" value="UniProtKB-KW"/>
</dbReference>
<evidence type="ECO:0000256" key="5">
    <source>
        <dbReference type="RuleBase" id="RU000383"/>
    </source>
</evidence>
<feature type="region of interest" description="Disordered" evidence="6">
    <location>
        <begin position="346"/>
        <end position="374"/>
    </location>
</feature>
<evidence type="ECO:0000256" key="1">
    <source>
        <dbReference type="ARBA" id="ARBA00008742"/>
    </source>
</evidence>
<reference evidence="8" key="1">
    <citation type="journal article" date="2021" name="Open Biol.">
        <title>Shared evolutionary footprints suggest mitochondrial oxidative damage underlies multiple complex I losses in fungi.</title>
        <authorList>
            <person name="Schikora-Tamarit M.A."/>
            <person name="Marcet-Houben M."/>
            <person name="Nosek J."/>
            <person name="Gabaldon T."/>
        </authorList>
    </citation>
    <scope>NUCLEOTIDE SEQUENCE</scope>
    <source>
        <strain evidence="8">CBS2887</strain>
    </source>
</reference>
<dbReference type="CDD" id="cd20559">
    <property type="entry name" value="CYCLIN_ScCLN_like"/>
    <property type="match status" value="1"/>
</dbReference>
<gene>
    <name evidence="8" type="ORF">WICPIJ_006071</name>
</gene>
<evidence type="ECO:0000313" key="8">
    <source>
        <dbReference type="EMBL" id="KAH3682961.1"/>
    </source>
</evidence>
<dbReference type="SUPFAM" id="SSF47954">
    <property type="entry name" value="Cyclin-like"/>
    <property type="match status" value="1"/>
</dbReference>
<dbReference type="InterPro" id="IPR048258">
    <property type="entry name" value="Cyclins_cyclin-box"/>
</dbReference>
<dbReference type="Pfam" id="PF00134">
    <property type="entry name" value="Cyclin_N"/>
    <property type="match status" value="1"/>
</dbReference>
<dbReference type="EMBL" id="JAEUBG010003307">
    <property type="protein sequence ID" value="KAH3682961.1"/>
    <property type="molecule type" value="Genomic_DNA"/>
</dbReference>
<evidence type="ECO:0000256" key="3">
    <source>
        <dbReference type="ARBA" id="ARBA00023127"/>
    </source>
</evidence>
<organism evidence="8 9">
    <name type="scientific">Wickerhamomyces pijperi</name>
    <name type="common">Yeast</name>
    <name type="synonym">Pichia pijperi</name>
    <dbReference type="NCBI Taxonomy" id="599730"/>
    <lineage>
        <taxon>Eukaryota</taxon>
        <taxon>Fungi</taxon>
        <taxon>Dikarya</taxon>
        <taxon>Ascomycota</taxon>
        <taxon>Saccharomycotina</taxon>
        <taxon>Saccharomycetes</taxon>
        <taxon>Phaffomycetales</taxon>
        <taxon>Wickerhamomycetaceae</taxon>
        <taxon>Wickerhamomyces</taxon>
    </lineage>
</organism>
<keyword evidence="4" id="KW-0131">Cell cycle</keyword>
<accession>A0A9P8Q2R2</accession>
<feature type="domain" description="Cyclin-like" evidence="7">
    <location>
        <begin position="80"/>
        <end position="166"/>
    </location>
</feature>
<keyword evidence="9" id="KW-1185">Reference proteome</keyword>
<name>A0A9P8Q2R2_WICPI</name>
<evidence type="ECO:0000313" key="9">
    <source>
        <dbReference type="Proteomes" id="UP000774326"/>
    </source>
</evidence>
<keyword evidence="2" id="KW-0132">Cell division</keyword>